<dbReference type="EMBL" id="JADOUF010000001">
    <property type="protein sequence ID" value="MBG6134477.1"/>
    <property type="molecule type" value="Genomic_DNA"/>
</dbReference>
<accession>A0A8J7KUV1</accession>
<evidence type="ECO:0000256" key="1">
    <source>
        <dbReference type="SAM" id="MobiDB-lite"/>
    </source>
</evidence>
<comment type="caution">
    <text evidence="2">The sequence shown here is derived from an EMBL/GenBank/DDBJ whole genome shotgun (WGS) entry which is preliminary data.</text>
</comment>
<proteinExistence type="predicted"/>
<gene>
    <name evidence="2" type="ORF">IW245_000671</name>
</gene>
<evidence type="ECO:0000313" key="3">
    <source>
        <dbReference type="Proteomes" id="UP000622552"/>
    </source>
</evidence>
<feature type="region of interest" description="Disordered" evidence="1">
    <location>
        <begin position="31"/>
        <end position="59"/>
    </location>
</feature>
<organism evidence="2 3">
    <name type="scientific">Longispora fulva</name>
    <dbReference type="NCBI Taxonomy" id="619741"/>
    <lineage>
        <taxon>Bacteria</taxon>
        <taxon>Bacillati</taxon>
        <taxon>Actinomycetota</taxon>
        <taxon>Actinomycetes</taxon>
        <taxon>Micromonosporales</taxon>
        <taxon>Micromonosporaceae</taxon>
        <taxon>Longispora</taxon>
    </lineage>
</organism>
<evidence type="ECO:0000313" key="2">
    <source>
        <dbReference type="EMBL" id="MBG6134477.1"/>
    </source>
</evidence>
<name>A0A8J7KUV1_9ACTN</name>
<protein>
    <submittedName>
        <fullName evidence="2">Uncharacterized protein</fullName>
    </submittedName>
</protein>
<reference evidence="2" key="1">
    <citation type="submission" date="2020-11" db="EMBL/GenBank/DDBJ databases">
        <title>Sequencing the genomes of 1000 actinobacteria strains.</title>
        <authorList>
            <person name="Klenk H.-P."/>
        </authorList>
    </citation>
    <scope>NUCLEOTIDE SEQUENCE</scope>
    <source>
        <strain evidence="2">DSM 45356</strain>
    </source>
</reference>
<keyword evidence="3" id="KW-1185">Reference proteome</keyword>
<dbReference type="AlphaFoldDB" id="A0A8J7KUV1"/>
<sequence>MFRANSAVHLGPPKDGFGSVTARYISAAKCGPADSTSPGHFHRISQRRVTGLSKHDGIS</sequence>
<dbReference type="Proteomes" id="UP000622552">
    <property type="component" value="Unassembled WGS sequence"/>
</dbReference>